<reference evidence="12" key="1">
    <citation type="submission" date="2018-10" db="EMBL/GenBank/DDBJ databases">
        <title>Transcriptome assembly of Aceria tosichella (Wheat curl mite) Type 2.</title>
        <authorList>
            <person name="Scully E.D."/>
            <person name="Geib S.M."/>
            <person name="Palmer N.A."/>
            <person name="Gupta A.K."/>
            <person name="Sarath G."/>
            <person name="Tatineni S."/>
        </authorList>
    </citation>
    <scope>NUCLEOTIDE SEQUENCE</scope>
    <source>
        <strain evidence="12">LincolnNE</strain>
    </source>
</reference>
<evidence type="ECO:0000256" key="8">
    <source>
        <dbReference type="ARBA" id="ARBA00023136"/>
    </source>
</evidence>
<dbReference type="Pfam" id="PF01061">
    <property type="entry name" value="ABC2_membrane"/>
    <property type="match status" value="1"/>
</dbReference>
<keyword evidence="5" id="KW-0547">Nucleotide-binding</keyword>
<keyword evidence="3" id="KW-0813">Transport</keyword>
<dbReference type="GO" id="GO:0140359">
    <property type="term" value="F:ABC-type transporter activity"/>
    <property type="evidence" value="ECO:0007669"/>
    <property type="project" value="InterPro"/>
</dbReference>
<keyword evidence="8 10" id="KW-0472">Membrane</keyword>
<evidence type="ECO:0000256" key="6">
    <source>
        <dbReference type="ARBA" id="ARBA00022840"/>
    </source>
</evidence>
<dbReference type="PROSITE" id="PS50893">
    <property type="entry name" value="ABC_TRANSPORTER_2"/>
    <property type="match status" value="1"/>
</dbReference>
<feature type="transmembrane region" description="Helical" evidence="10">
    <location>
        <begin position="752"/>
        <end position="771"/>
    </location>
</feature>
<comment type="similarity">
    <text evidence="2">Belongs to the ABC transporter superfamily. ABCG family. Eye pigment precursor importer (TC 3.A.1.204) subfamily.</text>
</comment>
<organism evidence="12">
    <name type="scientific">Aceria tosichella</name>
    <name type="common">wheat curl mite</name>
    <dbReference type="NCBI Taxonomy" id="561515"/>
    <lineage>
        <taxon>Eukaryota</taxon>
        <taxon>Metazoa</taxon>
        <taxon>Ecdysozoa</taxon>
        <taxon>Arthropoda</taxon>
        <taxon>Chelicerata</taxon>
        <taxon>Arachnida</taxon>
        <taxon>Acari</taxon>
        <taxon>Acariformes</taxon>
        <taxon>Trombidiformes</taxon>
        <taxon>Prostigmata</taxon>
        <taxon>Eupodina</taxon>
        <taxon>Eriophyoidea</taxon>
        <taxon>Eriophyidae</taxon>
        <taxon>Eriophyinae</taxon>
        <taxon>Aceriini</taxon>
        <taxon>Aceria</taxon>
    </lineage>
</organism>
<feature type="compositionally biased region" description="Low complexity" evidence="9">
    <location>
        <begin position="983"/>
        <end position="1013"/>
    </location>
</feature>
<feature type="compositionally biased region" description="Polar residues" evidence="9">
    <location>
        <begin position="568"/>
        <end position="588"/>
    </location>
</feature>
<dbReference type="InterPro" id="IPR027417">
    <property type="entry name" value="P-loop_NTPase"/>
</dbReference>
<dbReference type="InterPro" id="IPR013525">
    <property type="entry name" value="ABC2_TM"/>
</dbReference>
<keyword evidence="7 10" id="KW-1133">Transmembrane helix</keyword>
<dbReference type="InterPro" id="IPR003439">
    <property type="entry name" value="ABC_transporter-like_ATP-bd"/>
</dbReference>
<evidence type="ECO:0000256" key="5">
    <source>
        <dbReference type="ARBA" id="ARBA00022741"/>
    </source>
</evidence>
<keyword evidence="4 10" id="KW-0812">Transmembrane</keyword>
<dbReference type="GO" id="GO:0016887">
    <property type="term" value="F:ATP hydrolysis activity"/>
    <property type="evidence" value="ECO:0007669"/>
    <property type="project" value="InterPro"/>
</dbReference>
<dbReference type="EMBL" id="GGYP01000749">
    <property type="protein sequence ID" value="MDE45520.1"/>
    <property type="molecule type" value="Transcribed_RNA"/>
</dbReference>
<evidence type="ECO:0000259" key="11">
    <source>
        <dbReference type="PROSITE" id="PS50893"/>
    </source>
</evidence>
<comment type="subcellular location">
    <subcellularLocation>
        <location evidence="1">Membrane</location>
        <topology evidence="1">Multi-pass membrane protein</topology>
    </subcellularLocation>
</comment>
<evidence type="ECO:0000256" key="7">
    <source>
        <dbReference type="ARBA" id="ARBA00022989"/>
    </source>
</evidence>
<feature type="region of interest" description="Disordered" evidence="9">
    <location>
        <begin position="947"/>
        <end position="1013"/>
    </location>
</feature>
<keyword evidence="6 12" id="KW-0067">ATP-binding</keyword>
<dbReference type="GO" id="GO:0005524">
    <property type="term" value="F:ATP binding"/>
    <property type="evidence" value="ECO:0007669"/>
    <property type="project" value="UniProtKB-KW"/>
</dbReference>
<feature type="region of interest" description="Disordered" evidence="9">
    <location>
        <begin position="1"/>
        <end position="158"/>
    </location>
</feature>
<feature type="compositionally biased region" description="Polar residues" evidence="9">
    <location>
        <begin position="140"/>
        <end position="151"/>
    </location>
</feature>
<sequence>MATLTGFKQVSSEQPATDGRQQQQQHQNGQQNPVFVFDEVVVENGADSQSVNEEKFVDAPSQPPGKGGPVAIDISAGERGSDSQPAGEPNEPCTPPQVGPRRRQDNQQQQQQQASKQVQSATGNQFQKTTTTNSATTITNGSQPTQNTLSPNGDDGDNVSVSMLAIDCVGTGKSPRQPRRSPLMALFRGKPRESVRRTYTDEDQFEIEWANLTLAFEKKWYQKYGLTSALIGSESRGGTSDDVGSPEKPKLILNGVDGRIKSGEITAILGPSGAGKTSLLNSLFGKYRTAIHGSIRVTGAPTKKHLTVCTIPQSDFLIGYLTTEESLWFASRLKNCEEDFNHDRNIERVIELLGLQRCRHTRINKLSGGQYKRVSIAQEMLSSPDILVLDEPTSGLDSLTCYRTVKVLRDLVEASKAHNLVNPMSIILTIHQPHREVLDLFHSVYVMAVGGQTLYQGPPSEMEGAINKYSGTTMPTQGYNPASYMVELASEEYGRKPIESLVTYARERFKATTKHQYDFNGKTTPSTDSMSMYSSNNSLANNNSLGGTKKGESTITLYPLDSGKRQDNYSNSNNNKYVDIDLSSSQGNSGQGYDVATNKDIDSRIMTPRSGKNSDGVFWRHVSLMSKRCFLSNTRDPLLCTIRIGAHIFIPLIVALIYGPKMGIPNGCPFYKPEINLLEYASMGVEEIQEKHDDIRVQFQNVGLHFMVYYAFGLCMLAFTAISFPLIMHVLIKEIRNGWYSLGTFIIGKMLAEIPMAIILPPISVGIIYVMTGQPASYLHWRYLVQSLILILIVMIAEAKGLIFGAICMNSMQTAVFAASVSTVPFILLSGFLIRIREVPYILQHLAHFSYFKHSVEALIITRYGFGMCPCDPDLIPPGGTPRIIGIPNQIMSLTDYYINSYVASNGSESAADETATTETNVLGNNRNINRIVESITTLSPEIINAEDSAAANKDNTEDTAATETRSDRTRRQARGRSTSTSTAAADGDEITTTTTTTTTTTAASTTTEEASSAGGEVKQGVFFNKLAQLLTRANAFGFSIQSCEDVEPFTMKDMLLKDSMLAPVIGYLFLSIVVMKFISYFIVDFCVKLKL</sequence>
<evidence type="ECO:0000256" key="9">
    <source>
        <dbReference type="SAM" id="MobiDB-lite"/>
    </source>
</evidence>
<dbReference type="GO" id="GO:0005886">
    <property type="term" value="C:plasma membrane"/>
    <property type="evidence" value="ECO:0007669"/>
    <property type="project" value="TreeGrafter"/>
</dbReference>
<feature type="domain" description="ABC transporter" evidence="11">
    <location>
        <begin position="238"/>
        <end position="474"/>
    </location>
</feature>
<dbReference type="Gene3D" id="3.40.50.300">
    <property type="entry name" value="P-loop containing nucleotide triphosphate hydrolases"/>
    <property type="match status" value="1"/>
</dbReference>
<feature type="compositionally biased region" description="Low complexity" evidence="9">
    <location>
        <begin position="106"/>
        <end position="119"/>
    </location>
</feature>
<feature type="compositionally biased region" description="Polar residues" evidence="9">
    <location>
        <begin position="1"/>
        <end position="15"/>
    </location>
</feature>
<proteinExistence type="inferred from homology"/>
<dbReference type="PANTHER" id="PTHR48041">
    <property type="entry name" value="ABC TRANSPORTER G FAMILY MEMBER 28"/>
    <property type="match status" value="1"/>
</dbReference>
<evidence type="ECO:0000256" key="2">
    <source>
        <dbReference type="ARBA" id="ARBA00005814"/>
    </source>
</evidence>
<dbReference type="AlphaFoldDB" id="A0A6G1S6G3"/>
<feature type="region of interest" description="Disordered" evidence="9">
    <location>
        <begin position="561"/>
        <end position="596"/>
    </location>
</feature>
<dbReference type="Pfam" id="PF00005">
    <property type="entry name" value="ABC_tran"/>
    <property type="match status" value="1"/>
</dbReference>
<feature type="compositionally biased region" description="Low complexity" evidence="9">
    <location>
        <begin position="129"/>
        <end position="139"/>
    </location>
</feature>
<feature type="transmembrane region" description="Helical" evidence="10">
    <location>
        <begin position="706"/>
        <end position="732"/>
    </location>
</feature>
<feature type="compositionally biased region" description="Low complexity" evidence="9">
    <location>
        <begin position="21"/>
        <end position="32"/>
    </location>
</feature>
<evidence type="ECO:0000256" key="3">
    <source>
        <dbReference type="ARBA" id="ARBA00022448"/>
    </source>
</evidence>
<feature type="transmembrane region" description="Helical" evidence="10">
    <location>
        <begin position="783"/>
        <end position="807"/>
    </location>
</feature>
<dbReference type="SUPFAM" id="SSF52540">
    <property type="entry name" value="P-loop containing nucleoside triphosphate hydrolases"/>
    <property type="match status" value="1"/>
</dbReference>
<evidence type="ECO:0000256" key="1">
    <source>
        <dbReference type="ARBA" id="ARBA00004141"/>
    </source>
</evidence>
<dbReference type="InterPro" id="IPR003593">
    <property type="entry name" value="AAA+_ATPase"/>
</dbReference>
<evidence type="ECO:0000256" key="10">
    <source>
        <dbReference type="SAM" id="Phobius"/>
    </source>
</evidence>
<evidence type="ECO:0000256" key="4">
    <source>
        <dbReference type="ARBA" id="ARBA00022692"/>
    </source>
</evidence>
<accession>A0A6G1S6G3</accession>
<dbReference type="SMART" id="SM00382">
    <property type="entry name" value="AAA"/>
    <property type="match status" value="1"/>
</dbReference>
<feature type="transmembrane region" description="Helical" evidence="10">
    <location>
        <begin position="1062"/>
        <end position="1084"/>
    </location>
</feature>
<feature type="transmembrane region" description="Helical" evidence="10">
    <location>
        <begin position="813"/>
        <end position="834"/>
    </location>
</feature>
<protein>
    <submittedName>
        <fullName evidence="12">ABC transporter ATP-binding protein/permease wht-1</fullName>
    </submittedName>
</protein>
<dbReference type="PANTHER" id="PTHR48041:SF78">
    <property type="entry name" value="ABC TRANSPORTER EXPRESSED IN TRACHEA, ISOFORM A"/>
    <property type="match status" value="1"/>
</dbReference>
<dbReference type="InterPro" id="IPR050352">
    <property type="entry name" value="ABCG_transporters"/>
</dbReference>
<evidence type="ECO:0000313" key="12">
    <source>
        <dbReference type="EMBL" id="MDE45520.1"/>
    </source>
</evidence>
<name>A0A6G1S6G3_9ACAR</name>
<gene>
    <name evidence="12" type="primary">wht-1_0</name>
    <name evidence="12" type="ORF">g.17657</name>
</gene>